<evidence type="ECO:0000313" key="2">
    <source>
        <dbReference type="EMBL" id="KAI0493010.1"/>
    </source>
</evidence>
<proteinExistence type="predicted"/>
<evidence type="ECO:0000313" key="3">
    <source>
        <dbReference type="Proteomes" id="UP000829196"/>
    </source>
</evidence>
<evidence type="ECO:0008006" key="4">
    <source>
        <dbReference type="Google" id="ProtNLM"/>
    </source>
</evidence>
<evidence type="ECO:0000256" key="1">
    <source>
        <dbReference type="SAM" id="SignalP"/>
    </source>
</evidence>
<keyword evidence="3" id="KW-1185">Reference proteome</keyword>
<reference evidence="2" key="1">
    <citation type="journal article" date="2022" name="Front. Genet.">
        <title>Chromosome-Scale Assembly of the Dendrobium nobile Genome Provides Insights Into the Molecular Mechanism of the Biosynthesis of the Medicinal Active Ingredient of Dendrobium.</title>
        <authorList>
            <person name="Xu Q."/>
            <person name="Niu S.-C."/>
            <person name="Li K.-L."/>
            <person name="Zheng P.-J."/>
            <person name="Zhang X.-J."/>
            <person name="Jia Y."/>
            <person name="Liu Y."/>
            <person name="Niu Y.-X."/>
            <person name="Yu L.-H."/>
            <person name="Chen D.-F."/>
            <person name="Zhang G.-Q."/>
        </authorList>
    </citation>
    <scope>NUCLEOTIDE SEQUENCE</scope>
    <source>
        <tissue evidence="2">Leaf</tissue>
    </source>
</reference>
<gene>
    <name evidence="2" type="ORF">KFK09_027286</name>
</gene>
<dbReference type="EMBL" id="JAGYWB010000018">
    <property type="protein sequence ID" value="KAI0493010.1"/>
    <property type="molecule type" value="Genomic_DNA"/>
</dbReference>
<organism evidence="2 3">
    <name type="scientific">Dendrobium nobile</name>
    <name type="common">Orchid</name>
    <dbReference type="NCBI Taxonomy" id="94219"/>
    <lineage>
        <taxon>Eukaryota</taxon>
        <taxon>Viridiplantae</taxon>
        <taxon>Streptophyta</taxon>
        <taxon>Embryophyta</taxon>
        <taxon>Tracheophyta</taxon>
        <taxon>Spermatophyta</taxon>
        <taxon>Magnoliopsida</taxon>
        <taxon>Liliopsida</taxon>
        <taxon>Asparagales</taxon>
        <taxon>Orchidaceae</taxon>
        <taxon>Epidendroideae</taxon>
        <taxon>Malaxideae</taxon>
        <taxon>Dendrobiinae</taxon>
        <taxon>Dendrobium</taxon>
    </lineage>
</organism>
<feature type="signal peptide" evidence="1">
    <location>
        <begin position="1"/>
        <end position="25"/>
    </location>
</feature>
<dbReference type="AlphaFoldDB" id="A0A8T3AA27"/>
<protein>
    <recommendedName>
        <fullName evidence="4">Secreted protein</fullName>
    </recommendedName>
</protein>
<sequence length="71" mass="8189">MNPDSRYTRYSFFLALATLVTDVRAVVELTLMDAERVWGSIRCSITLIILLGKCRNSSTQEDEMQEEEDEQ</sequence>
<keyword evidence="1" id="KW-0732">Signal</keyword>
<comment type="caution">
    <text evidence="2">The sequence shown here is derived from an EMBL/GenBank/DDBJ whole genome shotgun (WGS) entry which is preliminary data.</text>
</comment>
<accession>A0A8T3AA27</accession>
<name>A0A8T3AA27_DENNO</name>
<feature type="chain" id="PRO_5035858527" description="Secreted protein" evidence="1">
    <location>
        <begin position="26"/>
        <end position="71"/>
    </location>
</feature>
<dbReference type="Proteomes" id="UP000829196">
    <property type="component" value="Unassembled WGS sequence"/>
</dbReference>